<gene>
    <name evidence="8" type="ORF">WR25_25295</name>
</gene>
<keyword evidence="5" id="KW-0175">Coiled coil</keyword>
<dbReference type="GO" id="GO:0006270">
    <property type="term" value="P:DNA replication initiation"/>
    <property type="evidence" value="ECO:0007669"/>
    <property type="project" value="TreeGrafter"/>
</dbReference>
<keyword evidence="2" id="KW-0677">Repeat</keyword>
<dbReference type="EMBL" id="LIAE01006912">
    <property type="protein sequence ID" value="PAV83897.1"/>
    <property type="molecule type" value="Genomic_DNA"/>
</dbReference>
<dbReference type="SUPFAM" id="SSF57903">
    <property type="entry name" value="FYVE/PHD zinc finger"/>
    <property type="match status" value="1"/>
</dbReference>
<feature type="domain" description="BRCT" evidence="7">
    <location>
        <begin position="140"/>
        <end position="213"/>
    </location>
</feature>
<dbReference type="CDD" id="cd00027">
    <property type="entry name" value="BRCT"/>
    <property type="match status" value="1"/>
</dbReference>
<dbReference type="CDD" id="cd17731">
    <property type="entry name" value="BRCT_TopBP1_rpt2_like"/>
    <property type="match status" value="1"/>
</dbReference>
<feature type="region of interest" description="Disordered" evidence="6">
    <location>
        <begin position="622"/>
        <end position="644"/>
    </location>
</feature>
<feature type="compositionally biased region" description="Basic and acidic residues" evidence="6">
    <location>
        <begin position="406"/>
        <end position="415"/>
    </location>
</feature>
<dbReference type="InterPro" id="IPR011011">
    <property type="entry name" value="Znf_FYVE_PHD"/>
</dbReference>
<dbReference type="GO" id="GO:0007095">
    <property type="term" value="P:mitotic G2 DNA damage checkpoint signaling"/>
    <property type="evidence" value="ECO:0007669"/>
    <property type="project" value="TreeGrafter"/>
</dbReference>
<comment type="caution">
    <text evidence="8">The sequence shown here is derived from an EMBL/GenBank/DDBJ whole genome shotgun (WGS) entry which is preliminary data.</text>
</comment>
<feature type="compositionally biased region" description="Low complexity" evidence="6">
    <location>
        <begin position="1079"/>
        <end position="1092"/>
    </location>
</feature>
<dbReference type="GO" id="GO:0033314">
    <property type="term" value="P:mitotic DNA replication checkpoint signaling"/>
    <property type="evidence" value="ECO:0007669"/>
    <property type="project" value="TreeGrafter"/>
</dbReference>
<name>A0A2A2LCD8_9BILA</name>
<feature type="compositionally biased region" description="Polar residues" evidence="6">
    <location>
        <begin position="852"/>
        <end position="862"/>
    </location>
</feature>
<dbReference type="OrthoDB" id="251770at2759"/>
<feature type="compositionally biased region" description="Pro residues" evidence="6">
    <location>
        <begin position="1355"/>
        <end position="1378"/>
    </location>
</feature>
<dbReference type="SUPFAM" id="SSF52113">
    <property type="entry name" value="BRCT domain"/>
    <property type="match status" value="3"/>
</dbReference>
<feature type="compositionally biased region" description="Polar residues" evidence="6">
    <location>
        <begin position="379"/>
        <end position="405"/>
    </location>
</feature>
<dbReference type="InterPro" id="IPR001357">
    <property type="entry name" value="BRCT_dom"/>
</dbReference>
<dbReference type="Pfam" id="PF12738">
    <property type="entry name" value="PTCB-BRCT"/>
    <property type="match status" value="1"/>
</dbReference>
<evidence type="ECO:0000256" key="6">
    <source>
        <dbReference type="SAM" id="MobiDB-lite"/>
    </source>
</evidence>
<evidence type="ECO:0000259" key="7">
    <source>
        <dbReference type="PROSITE" id="PS50172"/>
    </source>
</evidence>
<proteinExistence type="predicted"/>
<reference evidence="8 9" key="1">
    <citation type="journal article" date="2017" name="Curr. Biol.">
        <title>Genome architecture and evolution of a unichromosomal asexual nematode.</title>
        <authorList>
            <person name="Fradin H."/>
            <person name="Zegar C."/>
            <person name="Gutwein M."/>
            <person name="Lucas J."/>
            <person name="Kovtun M."/>
            <person name="Corcoran D."/>
            <person name="Baugh L.R."/>
            <person name="Kiontke K."/>
            <person name="Gunsalus K."/>
            <person name="Fitch D.H."/>
            <person name="Piano F."/>
        </authorList>
    </citation>
    <scope>NUCLEOTIDE SEQUENCE [LARGE SCALE GENOMIC DNA]</scope>
    <source>
        <strain evidence="8">PF1309</strain>
    </source>
</reference>
<feature type="region of interest" description="Disordered" evidence="6">
    <location>
        <begin position="1300"/>
        <end position="1404"/>
    </location>
</feature>
<dbReference type="Proteomes" id="UP000218231">
    <property type="component" value="Unassembled WGS sequence"/>
</dbReference>
<feature type="region of interest" description="Disordered" evidence="6">
    <location>
        <begin position="374"/>
        <end position="416"/>
    </location>
</feature>
<dbReference type="STRING" id="2018661.A0A2A2LCD8"/>
<dbReference type="PANTHER" id="PTHR13561">
    <property type="entry name" value="DNA REPLICATION REGULATOR DPB11-RELATED"/>
    <property type="match status" value="1"/>
</dbReference>
<dbReference type="SMART" id="SM00249">
    <property type="entry name" value="PHD"/>
    <property type="match status" value="3"/>
</dbReference>
<feature type="compositionally biased region" description="Polar residues" evidence="6">
    <location>
        <begin position="21"/>
        <end position="38"/>
    </location>
</feature>
<sequence length="1690" mass="187004">MDSSRPRALHKSALSGRQLRSESLQQENSDPNWSAMSTQEDEPKLYCLKIPVAENGPTKEEATELESLYFELDKAGVDPRWARETAVDVSKGHKDFYLLPAFRGTTFNRLIANNIRIVGVPIVAECLSKRKPLPKRNHPIFSSHFSSTFITFTGFSSSQKEILRQLVLWMGGTVTPHLMSFTTHLVAAKCDTSSQKYIESSRLKIPVVSECWIGDAWKAVSTCSSDATSWTDQVIVDSYKLPIFTGFIFSISGVMGQDRTDFCRLVELNGGKVTAEMAKNVCTHLITDKTNSDKYRKAKQWGSIKAVTTRWIRRCVDGGYLITESGYDPGDIRENSTLVREQEKEKAAQAAAEAEKNLLPQTANLNVFKVKSAPIPASGNANQRHSSSGTAISRKCSTPVGNETHTTPEEWEISRHGGKVMNITNTTDSANQSLLQHLKDHPSHPLEGSVGNRDKTEIDHQEIARNDLTKSGERRPSLSIHRRPSQSLLREMTRRRLDVGESPLQRPETADPSDEIHLTQSRGDFDFLDGYRIFIAGIHPSKEDQWKHIINRSGATRVVQLDAASHLVVYKPTEKDRQLIREARKLNLEVLHAQWLVDCYKERICLPASDYDFSLDPKTLKSVVPPNQPSSSTSPQLQESTNSPHNICKITIPEGISQIINEISSQPSPNKSQSESICSVDIEMMLKIAVQNTAKPDDLQIRKVHSDTVNMPRFSPSKNLLRQQMNRVAGTAEARIDMETRVAMMRKSMKSRAEKDKDNGEGKLNEVIVELDEQEQSSHYIQQNFDSTGNTLLEENESQYTREQNELREKVERMNQMLAQQTGLRLSGENVAGSALATQIGISQGDKLMSTDAEQQHSTVFSERSRKKSGQRETTPKETSVCRSTSNISNASADRVSSPLTSSAIPPSPAVMQAGSYVSMLNALENSRNFNSLGQIRTSEATLNPDAVVDETTNRTRFSETRKTPKLAAKNPRNATTISTSRPSTPITRLANEESEEATTARSARNGQGSSGSGEIPKQADTWTNDTETGTMNVNAPSRRTRSSTAAKRRATDEGSIVNESDAPLLKNSRVEKTTSGEGVSSGNSTGAGNSGKQPLINWGPKEPSRKDAEKPTTSRKNKDRKDFDFFESPGLSAAILQANSKKVGKAGFCSALGMELGELINASRLLSADTQQLIDIFLRQAKLFKQVQINDSSSRTSHRKLILQSKLAEQFALRAIVLDLSCYFGDNNTDINLNAEDDIDLLHQAAVVLIEKFNREQGETGQSDEGKAMLLKPLLEALGSLTTFSPTVAKLLKFDQANAEKPESAPEEEKENKTDSSKKKVRSRPKKVSLDVQLPKTVPVSPVLDKADVSKIPKPAPTATPPPSPVNQVSSPPPPVLSPALLPSTQSNPQPHSSVPLPISKRVGPRTVNPLNLSLIASPPPQQESANADVKPIIKEVWTHRDRLPENQADSHCFICRKSNPDSQCGKRFSNSTRCRTRFHLDCLKDYNAGDFDAEYLHDSFGSYVCPLHHCNVCWFERLKTSAVSGDLIQCKCCYRSFHEICQPAGFFIEKRVSVPQAESSGKVIQTRIDMTVCHSHAKDKDVLDKLKHNKQATHLPFCSECEEKGQKSKGDVLINCSECIRSYHPNCKRLSVKAIDGLRFSGDDRVCEACILGENIRPNQTIIAKYANSFYPGMVAPLAKYPAHCAVA</sequence>
<evidence type="ECO:0000313" key="9">
    <source>
        <dbReference type="Proteomes" id="UP000218231"/>
    </source>
</evidence>
<dbReference type="GO" id="GO:0008270">
    <property type="term" value="F:zinc ion binding"/>
    <property type="evidence" value="ECO:0007669"/>
    <property type="project" value="UniProtKB-KW"/>
</dbReference>
<evidence type="ECO:0000256" key="3">
    <source>
        <dbReference type="ARBA" id="ARBA00022771"/>
    </source>
</evidence>
<keyword evidence="1" id="KW-0479">Metal-binding</keyword>
<organism evidence="8 9">
    <name type="scientific">Diploscapter pachys</name>
    <dbReference type="NCBI Taxonomy" id="2018661"/>
    <lineage>
        <taxon>Eukaryota</taxon>
        <taxon>Metazoa</taxon>
        <taxon>Ecdysozoa</taxon>
        <taxon>Nematoda</taxon>
        <taxon>Chromadorea</taxon>
        <taxon>Rhabditida</taxon>
        <taxon>Rhabditina</taxon>
        <taxon>Rhabditomorpha</taxon>
        <taxon>Rhabditoidea</taxon>
        <taxon>Rhabditidae</taxon>
        <taxon>Diploscapter</taxon>
    </lineage>
</organism>
<feature type="compositionally biased region" description="Basic and acidic residues" evidence="6">
    <location>
        <begin position="452"/>
        <end position="476"/>
    </location>
</feature>
<feature type="region of interest" description="Disordered" evidence="6">
    <location>
        <begin position="1"/>
        <end position="40"/>
    </location>
</feature>
<dbReference type="InterPro" id="IPR001965">
    <property type="entry name" value="Znf_PHD"/>
</dbReference>
<keyword evidence="3" id="KW-0863">Zinc-finger</keyword>
<feature type="region of interest" description="Disordered" evidence="6">
    <location>
        <begin position="849"/>
        <end position="905"/>
    </location>
</feature>
<feature type="compositionally biased region" description="Polar residues" evidence="6">
    <location>
        <begin position="1021"/>
        <end position="1036"/>
    </location>
</feature>
<dbReference type="PROSITE" id="PS50172">
    <property type="entry name" value="BRCT"/>
    <property type="match status" value="3"/>
</dbReference>
<feature type="compositionally biased region" description="Basic and acidic residues" evidence="6">
    <location>
        <begin position="1103"/>
        <end position="1113"/>
    </location>
</feature>
<dbReference type="Gene3D" id="3.40.50.10190">
    <property type="entry name" value="BRCT domain"/>
    <property type="match status" value="4"/>
</dbReference>
<evidence type="ECO:0000256" key="4">
    <source>
        <dbReference type="ARBA" id="ARBA00022833"/>
    </source>
</evidence>
<evidence type="ECO:0000256" key="1">
    <source>
        <dbReference type="ARBA" id="ARBA00022723"/>
    </source>
</evidence>
<dbReference type="InterPro" id="IPR036420">
    <property type="entry name" value="BRCT_dom_sf"/>
</dbReference>
<keyword evidence="4" id="KW-0862">Zinc</keyword>
<evidence type="ECO:0000256" key="2">
    <source>
        <dbReference type="ARBA" id="ARBA00022737"/>
    </source>
</evidence>
<feature type="compositionally biased region" description="Polar residues" evidence="6">
    <location>
        <begin position="877"/>
        <end position="892"/>
    </location>
</feature>
<evidence type="ECO:0000313" key="8">
    <source>
        <dbReference type="EMBL" id="PAV83896.1"/>
    </source>
</evidence>
<feature type="region of interest" description="Disordered" evidence="6">
    <location>
        <begin position="951"/>
        <end position="1124"/>
    </location>
</feature>
<dbReference type="SMART" id="SM00292">
    <property type="entry name" value="BRCT"/>
    <property type="match status" value="3"/>
</dbReference>
<keyword evidence="9" id="KW-1185">Reference proteome</keyword>
<accession>A0A2A2LCD8</accession>
<feature type="coiled-coil region" evidence="5">
    <location>
        <begin position="790"/>
        <end position="820"/>
    </location>
</feature>
<feature type="domain" description="BRCT" evidence="7">
    <location>
        <begin position="239"/>
        <end position="329"/>
    </location>
</feature>
<dbReference type="Pfam" id="PF00533">
    <property type="entry name" value="BRCT"/>
    <property type="match status" value="2"/>
</dbReference>
<feature type="compositionally biased region" description="Low complexity" evidence="6">
    <location>
        <begin position="976"/>
        <end position="989"/>
    </location>
</feature>
<feature type="compositionally biased region" description="Basic and acidic residues" evidence="6">
    <location>
        <begin position="952"/>
        <end position="963"/>
    </location>
</feature>
<protein>
    <recommendedName>
        <fullName evidence="7">BRCT domain-containing protein</fullName>
    </recommendedName>
</protein>
<feature type="region of interest" description="Disordered" evidence="6">
    <location>
        <begin position="439"/>
        <end position="516"/>
    </location>
</feature>
<feature type="domain" description="BRCT" evidence="7">
    <location>
        <begin position="523"/>
        <end position="613"/>
    </location>
</feature>
<dbReference type="PANTHER" id="PTHR13561:SF20">
    <property type="entry name" value="DNA TOPOISOMERASE 2-BINDING PROTEIN 1"/>
    <property type="match status" value="1"/>
</dbReference>
<evidence type="ECO:0000256" key="5">
    <source>
        <dbReference type="SAM" id="Coils"/>
    </source>
</evidence>
<dbReference type="InterPro" id="IPR059215">
    <property type="entry name" value="BRCT2_TopBP1-like"/>
</dbReference>
<dbReference type="EMBL" id="LIAE01006912">
    <property type="protein sequence ID" value="PAV83896.1"/>
    <property type="molecule type" value="Genomic_DNA"/>
</dbReference>
<feature type="compositionally biased region" description="Low complexity" evidence="6">
    <location>
        <begin position="622"/>
        <end position="640"/>
    </location>
</feature>